<keyword evidence="2" id="KW-0862">Zinc</keyword>
<organism evidence="6">
    <name type="scientific">Tunturiibacter gelidiferens</name>
    <dbReference type="NCBI Taxonomy" id="3069689"/>
    <lineage>
        <taxon>Bacteria</taxon>
        <taxon>Pseudomonadati</taxon>
        <taxon>Acidobacteriota</taxon>
        <taxon>Terriglobia</taxon>
        <taxon>Terriglobales</taxon>
        <taxon>Acidobacteriaceae</taxon>
        <taxon>Tunturiibacter</taxon>
    </lineage>
</organism>
<dbReference type="GO" id="GO:0008237">
    <property type="term" value="F:metallopeptidase activity"/>
    <property type="evidence" value="ECO:0007669"/>
    <property type="project" value="InterPro"/>
</dbReference>
<evidence type="ECO:0000313" key="6">
    <source>
        <dbReference type="EMBL" id="XCB23386.1"/>
    </source>
</evidence>
<gene>
    <name evidence="6" type="ORF">RBB81_05525</name>
</gene>
<keyword evidence="6" id="KW-0378">Hydrolase</keyword>
<dbReference type="InterPro" id="IPR014782">
    <property type="entry name" value="Peptidase_M1_dom"/>
</dbReference>
<evidence type="ECO:0000256" key="3">
    <source>
        <dbReference type="SAM" id="SignalP"/>
    </source>
</evidence>
<accession>A0AAU7Z3B2</accession>
<feature type="chain" id="PRO_5043638898" evidence="3">
    <location>
        <begin position="25"/>
        <end position="560"/>
    </location>
</feature>
<evidence type="ECO:0000256" key="1">
    <source>
        <dbReference type="PIRSR" id="PIRSR634015-1"/>
    </source>
</evidence>
<dbReference type="InterPro" id="IPR045357">
    <property type="entry name" value="Aminopeptidase_N-like_N"/>
</dbReference>
<dbReference type="GO" id="GO:0008270">
    <property type="term" value="F:zinc ion binding"/>
    <property type="evidence" value="ECO:0007669"/>
    <property type="project" value="InterPro"/>
</dbReference>
<dbReference type="Gene3D" id="2.60.40.1730">
    <property type="entry name" value="tricorn interacting facor f3 domain"/>
    <property type="match status" value="1"/>
</dbReference>
<dbReference type="CDD" id="cd09603">
    <property type="entry name" value="M1_APN_like"/>
    <property type="match status" value="1"/>
</dbReference>
<dbReference type="Pfam" id="PF17900">
    <property type="entry name" value="Peptidase_M1_N"/>
    <property type="match status" value="1"/>
</dbReference>
<dbReference type="EMBL" id="CP132938">
    <property type="protein sequence ID" value="XCB23386.1"/>
    <property type="molecule type" value="Genomic_DNA"/>
</dbReference>
<evidence type="ECO:0000259" key="4">
    <source>
        <dbReference type="Pfam" id="PF01433"/>
    </source>
</evidence>
<dbReference type="SUPFAM" id="SSF63737">
    <property type="entry name" value="Leukotriene A4 hydrolase N-terminal domain"/>
    <property type="match status" value="1"/>
</dbReference>
<feature type="active site" description="Proton donor" evidence="1">
    <location>
        <position position="419"/>
    </location>
</feature>
<keyword evidence="6" id="KW-0645">Protease</keyword>
<reference evidence="6" key="1">
    <citation type="submission" date="2023-08" db="EMBL/GenBank/DDBJ databases">
        <authorList>
            <person name="Messyasz A."/>
            <person name="Mannisto M.K."/>
            <person name="Kerkhof L.J."/>
            <person name="Haggblom M."/>
        </authorList>
    </citation>
    <scope>NUCLEOTIDE SEQUENCE</scope>
    <source>
        <strain evidence="6">M8UP39</strain>
    </source>
</reference>
<dbReference type="Gene3D" id="1.10.390.10">
    <property type="entry name" value="Neutral Protease Domain 2"/>
    <property type="match status" value="1"/>
</dbReference>
<feature type="domain" description="Peptidase M1 membrane alanine aminopeptidase" evidence="4">
    <location>
        <begin position="280"/>
        <end position="479"/>
    </location>
</feature>
<comment type="cofactor">
    <cofactor evidence="2">
        <name>Zn(2+)</name>
        <dbReference type="ChEBI" id="CHEBI:29105"/>
    </cofactor>
    <text evidence="2">Binds 1 zinc ion per subunit.</text>
</comment>
<dbReference type="InterPro" id="IPR034015">
    <property type="entry name" value="M1_LTA4H"/>
</dbReference>
<keyword evidence="2" id="KW-0479">Metal-binding</keyword>
<dbReference type="AlphaFoldDB" id="A0AAU7Z3B2"/>
<feature type="active site" description="Proton acceptor" evidence="1">
    <location>
        <position position="345"/>
    </location>
</feature>
<name>A0AAU7Z3B2_9BACT</name>
<dbReference type="Pfam" id="PF01433">
    <property type="entry name" value="Peptidase_M1"/>
    <property type="match status" value="1"/>
</dbReference>
<dbReference type="PANTHER" id="PTHR45726">
    <property type="entry name" value="LEUKOTRIENE A-4 HYDROLASE"/>
    <property type="match status" value="1"/>
</dbReference>
<feature type="binding site" evidence="2">
    <location>
        <position position="367"/>
    </location>
    <ligand>
        <name>Zn(2+)</name>
        <dbReference type="ChEBI" id="CHEBI:29105"/>
        <note>catalytic</note>
    </ligand>
</feature>
<feature type="binding site" evidence="2">
    <location>
        <position position="348"/>
    </location>
    <ligand>
        <name>Zn(2+)</name>
        <dbReference type="ChEBI" id="CHEBI:29105"/>
        <note>catalytic</note>
    </ligand>
</feature>
<dbReference type="PANTHER" id="PTHR45726:SF3">
    <property type="entry name" value="LEUKOTRIENE A-4 HYDROLASE"/>
    <property type="match status" value="1"/>
</dbReference>
<dbReference type="EC" id="3.4.11.-" evidence="6"/>
<keyword evidence="6" id="KW-0031">Aminopeptidase</keyword>
<feature type="signal peptide" evidence="3">
    <location>
        <begin position="1"/>
        <end position="24"/>
    </location>
</feature>
<dbReference type="InterPro" id="IPR027268">
    <property type="entry name" value="Peptidase_M4/M1_CTD_sf"/>
</dbReference>
<feature type="binding site" evidence="2">
    <location>
        <position position="344"/>
    </location>
    <ligand>
        <name>Zn(2+)</name>
        <dbReference type="ChEBI" id="CHEBI:29105"/>
        <note>catalytic</note>
    </ligand>
</feature>
<keyword evidence="3" id="KW-0732">Signal</keyword>
<evidence type="ECO:0000256" key="2">
    <source>
        <dbReference type="PIRSR" id="PIRSR634015-3"/>
    </source>
</evidence>
<feature type="domain" description="Aminopeptidase N-like N-terminal" evidence="5">
    <location>
        <begin position="64"/>
        <end position="229"/>
    </location>
</feature>
<reference evidence="6" key="2">
    <citation type="journal article" date="2024" name="Environ. Microbiol.">
        <title>Genome analysis and description of Tunturibacter gen. nov. expands the diversity of Terriglobia in tundra soils.</title>
        <authorList>
            <person name="Messyasz A."/>
            <person name="Mannisto M.K."/>
            <person name="Kerkhof L.J."/>
            <person name="Haggblom M.M."/>
        </authorList>
    </citation>
    <scope>NUCLEOTIDE SEQUENCE</scope>
    <source>
        <strain evidence="6">M8UP39</strain>
    </source>
</reference>
<dbReference type="KEGG" id="tgi:RBB81_05525"/>
<protein>
    <submittedName>
        <fullName evidence="6">M1 family metallopeptidase</fullName>
        <ecNumber evidence="6">3.4.11.-</ecNumber>
    </submittedName>
</protein>
<dbReference type="RefSeq" id="WP_353073008.1">
    <property type="nucleotide sequence ID" value="NZ_CP132938.1"/>
</dbReference>
<proteinExistence type="predicted"/>
<evidence type="ECO:0000259" key="5">
    <source>
        <dbReference type="Pfam" id="PF17900"/>
    </source>
</evidence>
<dbReference type="GO" id="GO:0004177">
    <property type="term" value="F:aminopeptidase activity"/>
    <property type="evidence" value="ECO:0007669"/>
    <property type="project" value="UniProtKB-KW"/>
</dbReference>
<sequence>MLSVALRNSSLSVLLLGIAIPISAQTSQPTAPAPPPPAIKEPTHADLLRGSYGPYRANNDLLFYHLDLRVNPEKKFISGSNTIRFKMLADGTRIQLELFPTLQIDKIEMGKTSLKYARDGGTFFVDFPKPLRTGHTYSIDVHYSGSPVETGRFGCFTFKQDTSGHPWINTACEETGASVWWPNKDQWRDEPQDGMEINIAVPNGLMDVSNGKFIGKKDLGDGYTRWDWKVHYSINNYDVALNIGNYVHFDDKFGDLPLDYYVLPEDLDGAKRQFAQVPGMMKAYYHYFGEYPFKKDGYKLIEVPYAGMEHQSAVAYGNHFHNGYLDRDWTGVGISPRFDFIIIHESGHEWFGNAITAADKSDMWIHEGWTTYLECLYVEYNYGHEDEVKYVNALKKKVKNDRPIITARGTNAEPPQDQYFKGALFINTLRSIVDDDARWFALIHDFYQHFEYQNIMTEDVEQYFNQQTGMNLTPVFDQYLRHTAIPALELKFDEAASTVQYRWKADEKAFAMPVRVGLKGHWETIHPTTEWQTMKTPLTEDQFEVATDLYYITVDKLAKQ</sequence>
<dbReference type="InterPro" id="IPR042097">
    <property type="entry name" value="Aminopeptidase_N-like_N_sf"/>
</dbReference>
<dbReference type="SUPFAM" id="SSF55486">
    <property type="entry name" value="Metalloproteases ('zincins'), catalytic domain"/>
    <property type="match status" value="1"/>
</dbReference>